<comment type="caution">
    <text evidence="1">The sequence shown here is derived from an EMBL/GenBank/DDBJ whole genome shotgun (WGS) entry which is preliminary data.</text>
</comment>
<dbReference type="EMBL" id="JAWJZF010000511">
    <property type="protein sequence ID" value="MDX2296885.1"/>
    <property type="molecule type" value="Genomic_DNA"/>
</dbReference>
<gene>
    <name evidence="1" type="ORF">R2363_32515</name>
</gene>
<evidence type="ECO:0000313" key="1">
    <source>
        <dbReference type="EMBL" id="MDX2296885.1"/>
    </source>
</evidence>
<sequence length="57" mass="5865">MSGPATDHGVSAPNLDTGAVRDATILYAVTGREVYHLPRRSASTRFEAPGTTAHGGA</sequence>
<dbReference type="RefSeq" id="WP_319013044.1">
    <property type="nucleotide sequence ID" value="NZ_JAWJZF010000511.1"/>
</dbReference>
<reference evidence="1 2" key="1">
    <citation type="submission" date="2023-10" db="EMBL/GenBank/DDBJ databases">
        <authorList>
            <person name="Wang X.X."/>
        </authorList>
    </citation>
    <scope>NUCLEOTIDE SEQUENCE [LARGE SCALE GENOMIC DNA]</scope>
    <source>
        <strain evidence="1 2">NBRC 12816</strain>
    </source>
</reference>
<dbReference type="Proteomes" id="UP001278571">
    <property type="component" value="Unassembled WGS sequence"/>
</dbReference>
<name>A0ABU4KGG6_9ACTN</name>
<proteinExistence type="predicted"/>
<keyword evidence="2" id="KW-1185">Reference proteome</keyword>
<protein>
    <submittedName>
        <fullName evidence="1">Uncharacterized protein</fullName>
    </submittedName>
</protein>
<accession>A0ABU4KGG6</accession>
<organism evidence="1 2">
    <name type="scientific">Streptomyces roseolus</name>
    <dbReference type="NCBI Taxonomy" id="67358"/>
    <lineage>
        <taxon>Bacteria</taxon>
        <taxon>Bacillati</taxon>
        <taxon>Actinomycetota</taxon>
        <taxon>Actinomycetes</taxon>
        <taxon>Kitasatosporales</taxon>
        <taxon>Streptomycetaceae</taxon>
        <taxon>Streptomyces</taxon>
    </lineage>
</organism>
<evidence type="ECO:0000313" key="2">
    <source>
        <dbReference type="Proteomes" id="UP001278571"/>
    </source>
</evidence>